<keyword evidence="4" id="KW-1185">Reference proteome</keyword>
<proteinExistence type="predicted"/>
<keyword evidence="2" id="KW-0732">Signal</keyword>
<feature type="signal peptide" evidence="2">
    <location>
        <begin position="1"/>
        <end position="22"/>
    </location>
</feature>
<gene>
    <name evidence="3" type="ORF">CVN68_03625</name>
</gene>
<evidence type="ECO:0000256" key="2">
    <source>
        <dbReference type="SAM" id="SignalP"/>
    </source>
</evidence>
<evidence type="ECO:0008006" key="5">
    <source>
        <dbReference type="Google" id="ProtNLM"/>
    </source>
</evidence>
<feature type="region of interest" description="Disordered" evidence="1">
    <location>
        <begin position="41"/>
        <end position="74"/>
    </location>
</feature>
<accession>A0A2K8MBE4</accession>
<dbReference type="PROSITE" id="PS51257">
    <property type="entry name" value="PROKAR_LIPOPROTEIN"/>
    <property type="match status" value="1"/>
</dbReference>
<dbReference type="RefSeq" id="WP_100280994.1">
    <property type="nucleotide sequence ID" value="NZ_CP024923.1"/>
</dbReference>
<feature type="chain" id="PRO_5014959659" description="UrcA family protein" evidence="2">
    <location>
        <begin position="23"/>
        <end position="104"/>
    </location>
</feature>
<evidence type="ECO:0000313" key="4">
    <source>
        <dbReference type="Proteomes" id="UP000229081"/>
    </source>
</evidence>
<dbReference type="OrthoDB" id="7589828at2"/>
<dbReference type="KEGG" id="sphc:CVN68_03625"/>
<organism evidence="3 4">
    <name type="scientific">Sphingomonas psychrotolerans</name>
    <dbReference type="NCBI Taxonomy" id="1327635"/>
    <lineage>
        <taxon>Bacteria</taxon>
        <taxon>Pseudomonadati</taxon>
        <taxon>Pseudomonadota</taxon>
        <taxon>Alphaproteobacteria</taxon>
        <taxon>Sphingomonadales</taxon>
        <taxon>Sphingomonadaceae</taxon>
        <taxon>Sphingomonas</taxon>
    </lineage>
</organism>
<dbReference type="Proteomes" id="UP000229081">
    <property type="component" value="Chromosome"/>
</dbReference>
<name>A0A2K8MBE4_9SPHN</name>
<evidence type="ECO:0000256" key="1">
    <source>
        <dbReference type="SAM" id="MobiDB-lite"/>
    </source>
</evidence>
<protein>
    <recommendedName>
        <fullName evidence="5">UrcA family protein</fullName>
    </recommendedName>
</protein>
<evidence type="ECO:0000313" key="3">
    <source>
        <dbReference type="EMBL" id="ATY31183.1"/>
    </source>
</evidence>
<sequence length="104" mass="10865">MKMMVSTLAGAAAIVGACTANAAGAQDASGAFNMGQLTGTLSQDHVTQSERERGQTENGDAATRSTRTAKNCAKVPMLRERYGADDPRIGTLTRLCRKAGHPVN</sequence>
<dbReference type="AlphaFoldDB" id="A0A2K8MBE4"/>
<reference evidence="3 4" key="1">
    <citation type="submission" date="2017-11" db="EMBL/GenBank/DDBJ databases">
        <title>Complete genome sequence of Sphingomonas sp. Strain Cra20, a psychrotolerant potential plant growth promoting rhizobacteria.</title>
        <authorList>
            <person name="Luo Y."/>
        </authorList>
    </citation>
    <scope>NUCLEOTIDE SEQUENCE [LARGE SCALE GENOMIC DNA]</scope>
    <source>
        <strain evidence="3 4">Cra20</strain>
    </source>
</reference>
<dbReference type="EMBL" id="CP024923">
    <property type="protein sequence ID" value="ATY31183.1"/>
    <property type="molecule type" value="Genomic_DNA"/>
</dbReference>